<comment type="caution">
    <text evidence="1">The sequence shown here is derived from an EMBL/GenBank/DDBJ whole genome shotgun (WGS) entry which is preliminary data.</text>
</comment>
<organism evidence="1 2">
    <name type="scientific">Ananas comosus</name>
    <name type="common">Pineapple</name>
    <name type="synonym">Ananas ananas</name>
    <dbReference type="NCBI Taxonomy" id="4615"/>
    <lineage>
        <taxon>Eukaryota</taxon>
        <taxon>Viridiplantae</taxon>
        <taxon>Streptophyta</taxon>
        <taxon>Embryophyta</taxon>
        <taxon>Tracheophyta</taxon>
        <taxon>Spermatophyta</taxon>
        <taxon>Magnoliopsida</taxon>
        <taxon>Liliopsida</taxon>
        <taxon>Poales</taxon>
        <taxon>Bromeliaceae</taxon>
        <taxon>Bromelioideae</taxon>
        <taxon>Ananas</taxon>
    </lineage>
</organism>
<proteinExistence type="predicted"/>
<protein>
    <submittedName>
        <fullName evidence="1">Uncharacterized protein</fullName>
    </submittedName>
</protein>
<dbReference type="AlphaFoldDB" id="A0A199V8T1"/>
<evidence type="ECO:0000313" key="1">
    <source>
        <dbReference type="EMBL" id="OAY73512.1"/>
    </source>
</evidence>
<name>A0A199V8T1_ANACO</name>
<reference evidence="1 2" key="1">
    <citation type="journal article" date="2016" name="DNA Res.">
        <title>The draft genome of MD-2 pineapple using hybrid error correction of long reads.</title>
        <authorList>
            <person name="Redwan R.M."/>
            <person name="Saidin A."/>
            <person name="Kumar S.V."/>
        </authorList>
    </citation>
    <scope>NUCLEOTIDE SEQUENCE [LARGE SCALE GENOMIC DNA]</scope>
    <source>
        <strain evidence="2">cv. MD2</strain>
        <tissue evidence="1">Leaf</tissue>
    </source>
</reference>
<dbReference type="PANTHER" id="PTHR33320:SF30">
    <property type="entry name" value="OS04G0606200 PROTEIN"/>
    <property type="match status" value="1"/>
</dbReference>
<sequence length="233" mass="26050">MCLVLFCEEKEKVVATQKAPGSCPYCGGVVMAIDVESARSLFCLRICLLSKRKFSCTRCSRHLLVFGSIDAVKIIRSKMSLPEDDLAEYFHFKRNTNPPNPLRAIVSRTPIAQCSVCRFYCEPLVGARHILLPLLDNLVTLIITAHAKIEKIFKTVLKSKSKSQHLALNTCDSYSLEYCWALVKISFLFSRSFFFFASAADFFARAHSSSLFLFFNTDSGITTFASSVAISVP</sequence>
<evidence type="ECO:0000313" key="2">
    <source>
        <dbReference type="Proteomes" id="UP000092600"/>
    </source>
</evidence>
<dbReference type="PANTHER" id="PTHR33320">
    <property type="entry name" value="METHIONYL-TRNA SYNTHETASE"/>
    <property type="match status" value="1"/>
</dbReference>
<dbReference type="EMBL" id="LSRQ01002671">
    <property type="protein sequence ID" value="OAY73512.1"/>
    <property type="molecule type" value="Genomic_DNA"/>
</dbReference>
<accession>A0A199V8T1</accession>
<gene>
    <name evidence="1" type="ORF">ACMD2_21115</name>
</gene>
<dbReference type="Proteomes" id="UP000092600">
    <property type="component" value="Unassembled WGS sequence"/>
</dbReference>